<evidence type="ECO:0000313" key="3">
    <source>
        <dbReference type="EMBL" id="KHD75755.1"/>
    </source>
</evidence>
<evidence type="ECO:0000313" key="4">
    <source>
        <dbReference type="Proteomes" id="UP000054537"/>
    </source>
</evidence>
<comment type="caution">
    <text evidence="3">The sequence shown here is derived from an EMBL/GenBank/DDBJ whole genome shotgun (WGS) entry which is preliminary data.</text>
</comment>
<dbReference type="SUPFAM" id="SSF50475">
    <property type="entry name" value="FMN-binding split barrel"/>
    <property type="match status" value="1"/>
</dbReference>
<dbReference type="GO" id="GO:0070967">
    <property type="term" value="F:coenzyme F420 binding"/>
    <property type="evidence" value="ECO:0007669"/>
    <property type="project" value="TreeGrafter"/>
</dbReference>
<dbReference type="STRING" id="1869.MB27_21330"/>
<reference evidence="3 4" key="1">
    <citation type="submission" date="2014-10" db="EMBL/GenBank/DDBJ databases">
        <title>Draft genome sequence of Actinoplanes utahensis NRRL 12052.</title>
        <authorList>
            <person name="Velasco-Bucheli B."/>
            <person name="del Cerro C."/>
            <person name="Hormigo D."/>
            <person name="Garcia J.L."/>
            <person name="Acebal C."/>
            <person name="Arroyo M."/>
            <person name="de la Mata I."/>
        </authorList>
    </citation>
    <scope>NUCLEOTIDE SEQUENCE [LARGE SCALE GENOMIC DNA]</scope>
    <source>
        <strain evidence="3 4">NRRL 12052</strain>
    </source>
</reference>
<dbReference type="PANTHER" id="PTHR39428">
    <property type="entry name" value="F420H(2)-DEPENDENT QUINONE REDUCTASE RV1261C"/>
    <property type="match status" value="1"/>
</dbReference>
<comment type="catalytic activity">
    <reaction evidence="2">
        <text>oxidized coenzyme F420-(gamma-L-Glu)(n) + a quinol + H(+) = reduced coenzyme F420-(gamma-L-Glu)(n) + a quinone</text>
        <dbReference type="Rhea" id="RHEA:39663"/>
        <dbReference type="Rhea" id="RHEA-COMP:12939"/>
        <dbReference type="Rhea" id="RHEA-COMP:14378"/>
        <dbReference type="ChEBI" id="CHEBI:15378"/>
        <dbReference type="ChEBI" id="CHEBI:24646"/>
        <dbReference type="ChEBI" id="CHEBI:132124"/>
        <dbReference type="ChEBI" id="CHEBI:133980"/>
        <dbReference type="ChEBI" id="CHEBI:139511"/>
    </reaction>
</comment>
<evidence type="ECO:0000256" key="2">
    <source>
        <dbReference type="ARBA" id="ARBA00049106"/>
    </source>
</evidence>
<dbReference type="InterPro" id="IPR004378">
    <property type="entry name" value="F420H2_quin_Rdtase"/>
</dbReference>
<accession>A0A0A6UI65</accession>
<keyword evidence="4" id="KW-1185">Reference proteome</keyword>
<dbReference type="NCBIfam" id="TIGR00026">
    <property type="entry name" value="hi_GC_TIGR00026"/>
    <property type="match status" value="1"/>
</dbReference>
<name>A0A0A6UI65_ACTUT</name>
<comment type="similarity">
    <text evidence="1">Belongs to the F420H(2)-dependent quinone reductase family.</text>
</comment>
<proteinExistence type="inferred from homology"/>
<dbReference type="Gene3D" id="2.30.110.10">
    <property type="entry name" value="Electron Transport, Fmn-binding Protein, Chain A"/>
    <property type="match status" value="1"/>
</dbReference>
<dbReference type="GO" id="GO:0005886">
    <property type="term" value="C:plasma membrane"/>
    <property type="evidence" value="ECO:0007669"/>
    <property type="project" value="TreeGrafter"/>
</dbReference>
<sequence>MSQKSATRGPFLPPRWVIRTAWAVHRAIYKVSGGRSGLRRQDPTQWGMMRLTARGRRSGRPRSVILAYVEDGPNLFTLAMNGWGEAEPAWWLNLQADPDAEVVLPGGTRQVRARAAEGAERERLWQKYRGFQDHLDEYAARRPTPTAVVVLEPRAAA</sequence>
<dbReference type="PANTHER" id="PTHR39428:SF1">
    <property type="entry name" value="F420H(2)-DEPENDENT QUINONE REDUCTASE RV1261C"/>
    <property type="match status" value="1"/>
</dbReference>
<organism evidence="3 4">
    <name type="scientific">Actinoplanes utahensis</name>
    <dbReference type="NCBI Taxonomy" id="1869"/>
    <lineage>
        <taxon>Bacteria</taxon>
        <taxon>Bacillati</taxon>
        <taxon>Actinomycetota</taxon>
        <taxon>Actinomycetes</taxon>
        <taxon>Micromonosporales</taxon>
        <taxon>Micromonosporaceae</taxon>
        <taxon>Actinoplanes</taxon>
    </lineage>
</organism>
<evidence type="ECO:0000256" key="1">
    <source>
        <dbReference type="ARBA" id="ARBA00008710"/>
    </source>
</evidence>
<dbReference type="eggNOG" id="COG0748">
    <property type="taxonomic scope" value="Bacteria"/>
</dbReference>
<dbReference type="Proteomes" id="UP000054537">
    <property type="component" value="Unassembled WGS sequence"/>
</dbReference>
<dbReference type="GO" id="GO:0016491">
    <property type="term" value="F:oxidoreductase activity"/>
    <property type="evidence" value="ECO:0007669"/>
    <property type="project" value="InterPro"/>
</dbReference>
<dbReference type="RefSeq" id="WP_043526904.1">
    <property type="nucleotide sequence ID" value="NZ_BAABKU010000030.1"/>
</dbReference>
<dbReference type="AlphaFoldDB" id="A0A0A6UI65"/>
<dbReference type="InterPro" id="IPR012349">
    <property type="entry name" value="Split_barrel_FMN-bd"/>
</dbReference>
<dbReference type="Pfam" id="PF04075">
    <property type="entry name" value="F420H2_quin_red"/>
    <property type="match status" value="1"/>
</dbReference>
<gene>
    <name evidence="3" type="ORF">MB27_21330</name>
</gene>
<dbReference type="EMBL" id="JRTT01000024">
    <property type="protein sequence ID" value="KHD75755.1"/>
    <property type="molecule type" value="Genomic_DNA"/>
</dbReference>
<protein>
    <submittedName>
        <fullName evidence="3">LigA</fullName>
    </submittedName>
</protein>